<reference evidence="2 3" key="1">
    <citation type="journal article" date="2014" name="Nat. Commun.">
        <title>Klebsormidium flaccidum genome reveals primary factors for plant terrestrial adaptation.</title>
        <authorList>
            <person name="Hori K."/>
            <person name="Maruyama F."/>
            <person name="Fujisawa T."/>
            <person name="Togashi T."/>
            <person name="Yamamoto N."/>
            <person name="Seo M."/>
            <person name="Sato S."/>
            <person name="Yamada T."/>
            <person name="Mori H."/>
            <person name="Tajima N."/>
            <person name="Moriyama T."/>
            <person name="Ikeuchi M."/>
            <person name="Watanabe M."/>
            <person name="Wada H."/>
            <person name="Kobayashi K."/>
            <person name="Saito M."/>
            <person name="Masuda T."/>
            <person name="Sasaki-Sekimoto Y."/>
            <person name="Mashiguchi K."/>
            <person name="Awai K."/>
            <person name="Shimojima M."/>
            <person name="Masuda S."/>
            <person name="Iwai M."/>
            <person name="Nobusawa T."/>
            <person name="Narise T."/>
            <person name="Kondo S."/>
            <person name="Saito H."/>
            <person name="Sato R."/>
            <person name="Murakawa M."/>
            <person name="Ihara Y."/>
            <person name="Oshima-Yamada Y."/>
            <person name="Ohtaka K."/>
            <person name="Satoh M."/>
            <person name="Sonobe K."/>
            <person name="Ishii M."/>
            <person name="Ohtani R."/>
            <person name="Kanamori-Sato M."/>
            <person name="Honoki R."/>
            <person name="Miyazaki D."/>
            <person name="Mochizuki H."/>
            <person name="Umetsu J."/>
            <person name="Higashi K."/>
            <person name="Shibata D."/>
            <person name="Kamiya Y."/>
            <person name="Sato N."/>
            <person name="Nakamura Y."/>
            <person name="Tabata S."/>
            <person name="Ida S."/>
            <person name="Kurokawa K."/>
            <person name="Ohta H."/>
        </authorList>
    </citation>
    <scope>NUCLEOTIDE SEQUENCE [LARGE SCALE GENOMIC DNA]</scope>
    <source>
        <strain evidence="2 3">NIES-2285</strain>
    </source>
</reference>
<protein>
    <submittedName>
        <fullName evidence="2">Uncharacterized protein</fullName>
    </submittedName>
</protein>
<evidence type="ECO:0000313" key="2">
    <source>
        <dbReference type="EMBL" id="GAQ87075.1"/>
    </source>
</evidence>
<dbReference type="AlphaFoldDB" id="A0A1Y1I7Y5"/>
<dbReference type="Proteomes" id="UP000054558">
    <property type="component" value="Unassembled WGS sequence"/>
</dbReference>
<gene>
    <name evidence="2" type="ORF">KFL_003290120</name>
</gene>
<accession>A0A1Y1I7Y5</accession>
<evidence type="ECO:0000313" key="3">
    <source>
        <dbReference type="Proteomes" id="UP000054558"/>
    </source>
</evidence>
<dbReference type="EMBL" id="DF237278">
    <property type="protein sequence ID" value="GAQ87075.1"/>
    <property type="molecule type" value="Genomic_DNA"/>
</dbReference>
<organism evidence="2 3">
    <name type="scientific">Klebsormidium nitens</name>
    <name type="common">Green alga</name>
    <name type="synonym">Ulothrix nitens</name>
    <dbReference type="NCBI Taxonomy" id="105231"/>
    <lineage>
        <taxon>Eukaryota</taxon>
        <taxon>Viridiplantae</taxon>
        <taxon>Streptophyta</taxon>
        <taxon>Klebsormidiophyceae</taxon>
        <taxon>Klebsormidiales</taxon>
        <taxon>Klebsormidiaceae</taxon>
        <taxon>Klebsormidium</taxon>
    </lineage>
</organism>
<evidence type="ECO:0000256" key="1">
    <source>
        <dbReference type="SAM" id="MobiDB-lite"/>
    </source>
</evidence>
<feature type="compositionally biased region" description="Polar residues" evidence="1">
    <location>
        <begin position="126"/>
        <end position="144"/>
    </location>
</feature>
<keyword evidence="3" id="KW-1185">Reference proteome</keyword>
<dbReference type="OrthoDB" id="2056185at2759"/>
<dbReference type="PROSITE" id="PS51257">
    <property type="entry name" value="PROKAR_LIPOPROTEIN"/>
    <property type="match status" value="1"/>
</dbReference>
<sequence>MVMPGKHLLPSTNPGTFLVGVVVGCLVSACWRESAPLDASIGGWVGVFGSQGGLLTSRLRLGDWGASGNENLTDAYMRAEEIAKLRKAAVDVASLRLELLKEMRAEAEAVRDSNTAPGDEAPLANGTGTEQSGTLPGGSAFTTTAGMQETAGGLTGGAASLASSVCDAGRFHHLAGGMVVEGPCVCLAGALCSFSIQSNNASHWETTIKKAQELIVYFVGPARGVADLSVEHFSGAKAAWTATFRLWDAGDYRAIIQTGCTALGQIETLADLTITIVPNTDAGALTPCNYGQGYRWLRDAAGAYEWAAHTCAPPLVLASDYAVLMRRKGFRRLIFIGDSQQRALFQHLKFLLGAPIREDELQRPKHDLSEVIHQGDPERELHLLFYWIDGIYENGEFGCINRGMFSGRNVTTALPAITTGADVISLEAGTWTAAWCADAWAAFNKHLPEYLDWGETLLTPASRLVWRTAPSFMTECRRKHVKLQYVNRVALDAISARPYQPFSSWDVEAPRFADLQQFHYSWTTVDPVTSRFVMAGPVGEAVARAYMTWTIHTLQ</sequence>
<name>A0A1Y1I7Y5_KLENI</name>
<feature type="region of interest" description="Disordered" evidence="1">
    <location>
        <begin position="108"/>
        <end position="144"/>
    </location>
</feature>
<proteinExistence type="predicted"/>